<dbReference type="PANTHER" id="PTHR15398">
    <property type="entry name" value="BROMODOMAIN-CONTAINING PROTEIN 8"/>
    <property type="match status" value="1"/>
</dbReference>
<sequence>MAFGGNIMTMGEDNEFLNRLEIDEDGNGYIDKWNTGELLFLSYSVSRSDRNWNSVARSLKPLGEQIRPGDWYTPKNCALQFSKLLNEIDEDGKQKTLPRTEREIPEILLVKNLQEKRINELESGVKQIKAAADVNTTMIEMIERGEYDGQLLEDIVKTIQEEEMSKQKMYKEYLLKRESLNNSKRLNKSRVTKTKAKTKTVESKKKTSNFPDSIEGSAYQVEEIDADDSVSSTKPVVVKTEMDTPITLNALLDSKITTSSSVTSSSPYLTSLLCDVASSNTPATHPLSSLSSLKETEPMEDGDSSKADSEAIVKSKEASPRSSVPQSPYPTPASSPLLNSLLKNSPSSTTSFQISVGREVSPKDVPSPQSFFNPSSALATAAAQQLAVATSTNPPFFQQYDIVDTSKPLQSSPVSSASLSAPTLSKLLEMPPSTPGKLPPLPILDPPSVQTPISSVAVPSDLFSSLSKSPNMQATKSKKRPMPESPIKDSTNKETAEPSFSADTSVLQKKKFKSALVDTSLENIALMEEVYNSITETFELNDEKFPSDNEEQNALKITENDEGQPIEDSPVETVQTEKDTVEEELSASNVKDKLPTILDVIKKKSTSVNTNVNQESLSSKETTVSEPIPAKTVSSPSEEISEKKFYKSRNINKKDEKEKSTESSASQSPKKTKTEPVIQVTSTPMETNLSEEESKSPEPTVDKQQDVKSIKSKEVKSLAYKKQRFFEKSSPEKKESIESETPAAIRRSGRKGKKGYRKMTKNTPSKQVEPKDQYEFSEENSVGYDSSNTLCYMPRVKDDAQSEDSRDKLISPQESENSNTSLPSSDKKSANLVRSKTDGSKDKTSSVRKVLFTSDDEKTADSPTSDEISDHLLSEDKLKKWDETCEKKRYISSSSNDSVKRTSKVTDSPKKKSLAVKRNSAGKTLSMNKENFSIGTKDLEEISEQEKSENEEKVSIDMDVDASNSNQSSLITAESDKQLDDAEGSESFQDSIITESSPIPTNETKDNKETSGKQDWFNLVSPKSSEAVSISSEESEEYESDNWENQSMGTNKSASHSSGGRPRPRRKETVQQKKWKRAVSIVLREISCHKNASVFLQKVTDDVAPGYSEVVHRPMDLSLLKKNIDNGITTTTEEFHRDLMLMFQNAIMYNSSDHDVFQMAMEMQKDVIKMIMTFLQTQAENKDDTNESVSSLRGGRKSLKSSNKLLVSRKEETTQ</sequence>
<feature type="compositionally biased region" description="Polar residues" evidence="3">
    <location>
        <begin position="464"/>
        <end position="475"/>
    </location>
</feature>
<feature type="compositionally biased region" description="Basic residues" evidence="3">
    <location>
        <begin position="747"/>
        <end position="760"/>
    </location>
</feature>
<feature type="compositionally biased region" description="Low complexity" evidence="3">
    <location>
        <begin position="334"/>
        <end position="351"/>
    </location>
</feature>
<evidence type="ECO:0000259" key="4">
    <source>
        <dbReference type="PROSITE" id="PS50014"/>
    </source>
</evidence>
<feature type="region of interest" description="Disordered" evidence="3">
    <location>
        <begin position="557"/>
        <end position="875"/>
    </location>
</feature>
<feature type="region of interest" description="Disordered" evidence="3">
    <location>
        <begin position="189"/>
        <end position="214"/>
    </location>
</feature>
<feature type="compositionally biased region" description="Basic and acidic residues" evidence="3">
    <location>
        <begin position="303"/>
        <end position="319"/>
    </location>
</feature>
<feature type="compositionally biased region" description="Basic and acidic residues" evidence="3">
    <location>
        <begin position="825"/>
        <end position="845"/>
    </location>
</feature>
<dbReference type="InterPro" id="IPR001487">
    <property type="entry name" value="Bromodomain"/>
</dbReference>
<dbReference type="Gene3D" id="1.20.920.10">
    <property type="entry name" value="Bromodomain-like"/>
    <property type="match status" value="1"/>
</dbReference>
<feature type="compositionally biased region" description="Basic and acidic residues" evidence="3">
    <location>
        <begin position="795"/>
        <end position="809"/>
    </location>
</feature>
<feature type="region of interest" description="Disordered" evidence="3">
    <location>
        <begin position="281"/>
        <end position="368"/>
    </location>
</feature>
<gene>
    <name evidence="5" type="primary">BRD8</name>
    <name evidence="5" type="ORF">CEXT_303381</name>
</gene>
<feature type="domain" description="Bromo" evidence="4">
    <location>
        <begin position="1087"/>
        <end position="1157"/>
    </location>
</feature>
<name>A0AAV4TT15_CAEEX</name>
<evidence type="ECO:0000313" key="5">
    <source>
        <dbReference type="EMBL" id="GIY49219.1"/>
    </source>
</evidence>
<evidence type="ECO:0000256" key="3">
    <source>
        <dbReference type="SAM" id="MobiDB-lite"/>
    </source>
</evidence>
<dbReference type="InterPro" id="IPR037966">
    <property type="entry name" value="Brd8_Bromo_dom"/>
</dbReference>
<evidence type="ECO:0000256" key="1">
    <source>
        <dbReference type="ARBA" id="ARBA00023117"/>
    </source>
</evidence>
<feature type="compositionally biased region" description="Polar residues" evidence="3">
    <location>
        <begin position="281"/>
        <end position="293"/>
    </location>
</feature>
<dbReference type="Proteomes" id="UP001054945">
    <property type="component" value="Unassembled WGS sequence"/>
</dbReference>
<dbReference type="GO" id="GO:0035267">
    <property type="term" value="C:NuA4 histone acetyltransferase complex"/>
    <property type="evidence" value="ECO:0007669"/>
    <property type="project" value="TreeGrafter"/>
</dbReference>
<protein>
    <submittedName>
        <fullName evidence="5">Bromodomain-containing protein 8</fullName>
    </submittedName>
</protein>
<feature type="region of interest" description="Disordered" evidence="3">
    <location>
        <begin position="890"/>
        <end position="1073"/>
    </location>
</feature>
<feature type="compositionally biased region" description="Basic and acidic residues" evidence="3">
    <location>
        <begin position="486"/>
        <end position="496"/>
    </location>
</feature>
<dbReference type="InterPro" id="IPR036427">
    <property type="entry name" value="Bromodomain-like_sf"/>
</dbReference>
<dbReference type="SUPFAM" id="SSF47370">
    <property type="entry name" value="Bromodomain"/>
    <property type="match status" value="1"/>
</dbReference>
<feature type="compositionally biased region" description="Basic and acidic residues" evidence="3">
    <location>
        <begin position="937"/>
        <end position="956"/>
    </location>
</feature>
<dbReference type="PROSITE" id="PS50014">
    <property type="entry name" value="BROMODOMAIN_2"/>
    <property type="match status" value="1"/>
</dbReference>
<feature type="compositionally biased region" description="Acidic residues" evidence="3">
    <location>
        <begin position="1033"/>
        <end position="1042"/>
    </location>
</feature>
<accession>A0AAV4TT15</accession>
<dbReference type="CDD" id="cd05507">
    <property type="entry name" value="Bromo_brd8_like"/>
    <property type="match status" value="1"/>
</dbReference>
<feature type="region of interest" description="Disordered" evidence="3">
    <location>
        <begin position="464"/>
        <end position="504"/>
    </location>
</feature>
<keyword evidence="6" id="KW-1185">Reference proteome</keyword>
<dbReference type="EMBL" id="BPLR01011808">
    <property type="protein sequence ID" value="GIY49219.1"/>
    <property type="molecule type" value="Genomic_DNA"/>
</dbReference>
<organism evidence="5 6">
    <name type="scientific">Caerostris extrusa</name>
    <name type="common">Bark spider</name>
    <name type="synonym">Caerostris bankana</name>
    <dbReference type="NCBI Taxonomy" id="172846"/>
    <lineage>
        <taxon>Eukaryota</taxon>
        <taxon>Metazoa</taxon>
        <taxon>Ecdysozoa</taxon>
        <taxon>Arthropoda</taxon>
        <taxon>Chelicerata</taxon>
        <taxon>Arachnida</taxon>
        <taxon>Araneae</taxon>
        <taxon>Araneomorphae</taxon>
        <taxon>Entelegynae</taxon>
        <taxon>Araneoidea</taxon>
        <taxon>Araneidae</taxon>
        <taxon>Caerostris</taxon>
    </lineage>
</organism>
<feature type="compositionally biased region" description="Polar residues" evidence="3">
    <location>
        <begin position="679"/>
        <end position="688"/>
    </location>
</feature>
<feature type="compositionally biased region" description="Basic residues" evidence="3">
    <location>
        <begin position="189"/>
        <end position="198"/>
    </location>
</feature>
<evidence type="ECO:0000313" key="6">
    <source>
        <dbReference type="Proteomes" id="UP001054945"/>
    </source>
</evidence>
<proteinExistence type="predicted"/>
<dbReference type="Pfam" id="PF00439">
    <property type="entry name" value="Bromodomain"/>
    <property type="match status" value="1"/>
</dbReference>
<keyword evidence="1 2" id="KW-0103">Bromodomain</keyword>
<feature type="compositionally biased region" description="Polar residues" evidence="3">
    <location>
        <begin position="921"/>
        <end position="934"/>
    </location>
</feature>
<feature type="compositionally biased region" description="Polar residues" evidence="3">
    <location>
        <begin position="779"/>
        <end position="790"/>
    </location>
</feature>
<feature type="compositionally biased region" description="Polar residues" evidence="3">
    <location>
        <begin position="1045"/>
        <end position="1056"/>
    </location>
</feature>
<feature type="compositionally biased region" description="Basic and acidic residues" evidence="3">
    <location>
        <begin position="1003"/>
        <end position="1012"/>
    </location>
</feature>
<feature type="compositionally biased region" description="Basic and acidic residues" evidence="3">
    <location>
        <begin position="692"/>
        <end position="716"/>
    </location>
</feature>
<comment type="caution">
    <text evidence="5">The sequence shown here is derived from an EMBL/GenBank/DDBJ whole genome shotgun (WGS) entry which is preliminary data.</text>
</comment>
<dbReference type="AlphaFoldDB" id="A0AAV4TT15"/>
<feature type="compositionally biased region" description="Polar residues" evidence="3">
    <location>
        <begin position="962"/>
        <end position="972"/>
    </location>
</feature>
<evidence type="ECO:0000256" key="2">
    <source>
        <dbReference type="PROSITE-ProRule" id="PRU00035"/>
    </source>
</evidence>
<feature type="compositionally biased region" description="Polar residues" evidence="3">
    <location>
        <begin position="606"/>
        <end position="625"/>
    </location>
</feature>
<feature type="compositionally biased region" description="Basic and acidic residues" evidence="3">
    <location>
        <begin position="724"/>
        <end position="737"/>
    </location>
</feature>
<feature type="region of interest" description="Disordered" evidence="3">
    <location>
        <begin position="1182"/>
        <end position="1215"/>
    </location>
</feature>
<feature type="region of interest" description="Disordered" evidence="3">
    <location>
        <begin position="426"/>
        <end position="446"/>
    </location>
</feature>
<feature type="compositionally biased region" description="Low complexity" evidence="3">
    <location>
        <begin position="1021"/>
        <end position="1032"/>
    </location>
</feature>
<feature type="compositionally biased region" description="Polar residues" evidence="3">
    <location>
        <begin position="812"/>
        <end position="824"/>
    </location>
</feature>
<dbReference type="SMART" id="SM00297">
    <property type="entry name" value="BROMO"/>
    <property type="match status" value="1"/>
</dbReference>
<feature type="compositionally biased region" description="Basic and acidic residues" evidence="3">
    <location>
        <begin position="652"/>
        <end position="661"/>
    </location>
</feature>
<dbReference type="PRINTS" id="PR00503">
    <property type="entry name" value="BROMODOMAIN"/>
</dbReference>
<dbReference type="PANTHER" id="PTHR15398:SF4">
    <property type="entry name" value="BROMODOMAIN-CONTAINING PROTEIN 8 ISOFORM X1"/>
    <property type="match status" value="1"/>
</dbReference>
<reference evidence="5 6" key="1">
    <citation type="submission" date="2021-06" db="EMBL/GenBank/DDBJ databases">
        <title>Caerostris extrusa draft genome.</title>
        <authorList>
            <person name="Kono N."/>
            <person name="Arakawa K."/>
        </authorList>
    </citation>
    <scope>NUCLEOTIDE SEQUENCE [LARGE SCALE GENOMIC DNA]</scope>
</reference>
<feature type="compositionally biased region" description="Polar residues" evidence="3">
    <location>
        <begin position="986"/>
        <end position="1002"/>
    </location>
</feature>
<feature type="compositionally biased region" description="Pro residues" evidence="3">
    <location>
        <begin position="432"/>
        <end position="445"/>
    </location>
</feature>